<comment type="similarity">
    <text evidence="1">Belongs to the archease family.</text>
</comment>
<protein>
    <recommendedName>
        <fullName evidence="5">Archease domain-containing protein</fullName>
    </recommendedName>
</protein>
<dbReference type="GO" id="GO:0046872">
    <property type="term" value="F:metal ion binding"/>
    <property type="evidence" value="ECO:0007669"/>
    <property type="project" value="UniProtKB-KW"/>
</dbReference>
<evidence type="ECO:0000313" key="7">
    <source>
        <dbReference type="Proteomes" id="UP000009011"/>
    </source>
</evidence>
<organism evidence="6 7">
    <name type="scientific">Melioribacter roseus (strain DSM 23840 / JCM 17771 / VKM B-2668 / P3M-2)</name>
    <dbReference type="NCBI Taxonomy" id="1191523"/>
    <lineage>
        <taxon>Bacteria</taxon>
        <taxon>Pseudomonadati</taxon>
        <taxon>Ignavibacteriota</taxon>
        <taxon>Ignavibacteria</taxon>
        <taxon>Ignavibacteriales</taxon>
        <taxon>Melioribacteraceae</taxon>
        <taxon>Melioribacter</taxon>
    </lineage>
</organism>
<dbReference type="RefSeq" id="WP_014855228.1">
    <property type="nucleotide sequence ID" value="NC_018178.1"/>
</dbReference>
<dbReference type="eggNOG" id="COG1371">
    <property type="taxonomic scope" value="Bacteria"/>
</dbReference>
<evidence type="ECO:0000313" key="6">
    <source>
        <dbReference type="EMBL" id="AFN73791.1"/>
    </source>
</evidence>
<dbReference type="HOGENOM" id="CLU_111362_3_0_10"/>
<dbReference type="InterPro" id="IPR002804">
    <property type="entry name" value="Archease"/>
</dbReference>
<dbReference type="STRING" id="1191523.MROS_0548"/>
<dbReference type="KEGG" id="mro:MROS_0548"/>
<name>I7A1D4_MELRP</name>
<dbReference type="AlphaFoldDB" id="I7A1D4"/>
<gene>
    <name evidence="6" type="ordered locus">MROS_0548</name>
</gene>
<keyword evidence="2" id="KW-0819">tRNA processing</keyword>
<proteinExistence type="inferred from homology"/>
<dbReference type="PANTHER" id="PTHR12682">
    <property type="entry name" value="ARCHEASE"/>
    <property type="match status" value="1"/>
</dbReference>
<feature type="domain" description="Archease" evidence="5">
    <location>
        <begin position="3"/>
        <end position="139"/>
    </location>
</feature>
<keyword evidence="3" id="KW-0479">Metal-binding</keyword>
<keyword evidence="4" id="KW-0106">Calcium</keyword>
<reference evidence="6 7" key="1">
    <citation type="journal article" date="2013" name="PLoS ONE">
        <title>Genomic analysis of Melioribacter roseus, facultatively anaerobic organotrophic bacterium representing a novel deep lineage within Bacteriodetes/Chlorobi group.</title>
        <authorList>
            <person name="Kadnikov V.V."/>
            <person name="Mardanov A.V."/>
            <person name="Podosokorskaya O.A."/>
            <person name="Gavrilov S.N."/>
            <person name="Kublanov I.V."/>
            <person name="Beletsky A.V."/>
            <person name="Bonch-Osmolovskaya E.A."/>
            <person name="Ravin N.V."/>
        </authorList>
    </citation>
    <scope>NUCLEOTIDE SEQUENCE [LARGE SCALE GENOMIC DNA]</scope>
    <source>
        <strain evidence="7">JCM 17771 / P3M-2</strain>
    </source>
</reference>
<dbReference type="GO" id="GO:0008033">
    <property type="term" value="P:tRNA processing"/>
    <property type="evidence" value="ECO:0007669"/>
    <property type="project" value="UniProtKB-KW"/>
</dbReference>
<dbReference type="InterPro" id="IPR036820">
    <property type="entry name" value="Archease_dom_sf"/>
</dbReference>
<dbReference type="Proteomes" id="UP000009011">
    <property type="component" value="Chromosome"/>
</dbReference>
<evidence type="ECO:0000256" key="4">
    <source>
        <dbReference type="ARBA" id="ARBA00022837"/>
    </source>
</evidence>
<dbReference type="OrthoDB" id="1494412at2"/>
<dbReference type="EMBL" id="CP003557">
    <property type="protein sequence ID" value="AFN73791.1"/>
    <property type="molecule type" value="Genomic_DNA"/>
</dbReference>
<accession>I7A1D4</accession>
<dbReference type="PANTHER" id="PTHR12682:SF11">
    <property type="entry name" value="PROTEIN ARCHEASE"/>
    <property type="match status" value="1"/>
</dbReference>
<dbReference type="InterPro" id="IPR023572">
    <property type="entry name" value="Archease_dom"/>
</dbReference>
<keyword evidence="7" id="KW-1185">Reference proteome</keyword>
<sequence length="139" mass="15609">MPFKFIEHTADVAAEITGKSITEIFLAAFEAWKETVIEKEENPAGGKKEIDIAAQSYEALLVEFLSELNYLLFTKKWLCRNIPILDIIAEDDGLKLIASLEGGTIDPSSIKIEIKAVTFHNLKIEKDGDFYKTVIVFDI</sequence>
<dbReference type="Pfam" id="PF01951">
    <property type="entry name" value="Archease"/>
    <property type="match status" value="1"/>
</dbReference>
<evidence type="ECO:0000259" key="5">
    <source>
        <dbReference type="Pfam" id="PF01951"/>
    </source>
</evidence>
<evidence type="ECO:0000256" key="2">
    <source>
        <dbReference type="ARBA" id="ARBA00022694"/>
    </source>
</evidence>
<dbReference type="SUPFAM" id="SSF69819">
    <property type="entry name" value="MTH1598-like"/>
    <property type="match status" value="1"/>
</dbReference>
<evidence type="ECO:0000256" key="1">
    <source>
        <dbReference type="ARBA" id="ARBA00007963"/>
    </source>
</evidence>
<dbReference type="Gene3D" id="3.55.10.10">
    <property type="entry name" value="Archease domain"/>
    <property type="match status" value="1"/>
</dbReference>
<evidence type="ECO:0000256" key="3">
    <source>
        <dbReference type="ARBA" id="ARBA00022723"/>
    </source>
</evidence>